<feature type="non-terminal residue" evidence="1">
    <location>
        <position position="1"/>
    </location>
</feature>
<gene>
    <name evidence="1" type="ORF">LCGC14_2456710</name>
</gene>
<sequence length="41" mass="4406">PAAVDHGRYDRFETFMLESGVVETTIPAADLVVDVTAKVGQ</sequence>
<reference evidence="1" key="1">
    <citation type="journal article" date="2015" name="Nature">
        <title>Complex archaea that bridge the gap between prokaryotes and eukaryotes.</title>
        <authorList>
            <person name="Spang A."/>
            <person name="Saw J.H."/>
            <person name="Jorgensen S.L."/>
            <person name="Zaremba-Niedzwiedzka K."/>
            <person name="Martijn J."/>
            <person name="Lind A.E."/>
            <person name="van Eijk R."/>
            <person name="Schleper C."/>
            <person name="Guy L."/>
            <person name="Ettema T.J."/>
        </authorList>
    </citation>
    <scope>NUCLEOTIDE SEQUENCE</scope>
</reference>
<name>A0A0F9BF20_9ZZZZ</name>
<dbReference type="AlphaFoldDB" id="A0A0F9BF20"/>
<proteinExistence type="predicted"/>
<comment type="caution">
    <text evidence="1">The sequence shown here is derived from an EMBL/GenBank/DDBJ whole genome shotgun (WGS) entry which is preliminary data.</text>
</comment>
<dbReference type="EMBL" id="LAZR01038145">
    <property type="protein sequence ID" value="KKL20315.1"/>
    <property type="molecule type" value="Genomic_DNA"/>
</dbReference>
<accession>A0A0F9BF20</accession>
<evidence type="ECO:0000313" key="1">
    <source>
        <dbReference type="EMBL" id="KKL20315.1"/>
    </source>
</evidence>
<protein>
    <submittedName>
        <fullName evidence="1">Uncharacterized protein</fullName>
    </submittedName>
</protein>
<organism evidence="1">
    <name type="scientific">marine sediment metagenome</name>
    <dbReference type="NCBI Taxonomy" id="412755"/>
    <lineage>
        <taxon>unclassified sequences</taxon>
        <taxon>metagenomes</taxon>
        <taxon>ecological metagenomes</taxon>
    </lineage>
</organism>